<comment type="caution">
    <text evidence="2">The sequence shown here is derived from an EMBL/GenBank/DDBJ whole genome shotgun (WGS) entry which is preliminary data.</text>
</comment>
<dbReference type="EMBL" id="JANUBB010000021">
    <property type="protein sequence ID" value="MCS3953300.1"/>
    <property type="molecule type" value="Genomic_DNA"/>
</dbReference>
<feature type="region of interest" description="Disordered" evidence="1">
    <location>
        <begin position="78"/>
        <end position="100"/>
    </location>
</feature>
<name>A0A9X2ZTD7_9BACT</name>
<dbReference type="Proteomes" id="UP001155010">
    <property type="component" value="Unassembled WGS sequence"/>
</dbReference>
<sequence>MAANRPPTAVPNPAALTALASEVTDRLRTVTLGFEEFRGIHQEEVPGAERLADRDEIAHHPEHPARTQRRRPIWTTFSESGNTVTAVRGPPTAVSHPCNS</sequence>
<evidence type="ECO:0000256" key="1">
    <source>
        <dbReference type="SAM" id="MobiDB-lite"/>
    </source>
</evidence>
<evidence type="ECO:0000313" key="3">
    <source>
        <dbReference type="Proteomes" id="UP001155010"/>
    </source>
</evidence>
<evidence type="ECO:0000313" key="2">
    <source>
        <dbReference type="EMBL" id="MCS3953300.1"/>
    </source>
</evidence>
<proteinExistence type="predicted"/>
<gene>
    <name evidence="2" type="ORF">GGP83_003275</name>
</gene>
<dbReference type="RefSeq" id="WP_259082569.1">
    <property type="nucleotide sequence ID" value="NZ_JANUBB010000021.1"/>
</dbReference>
<accession>A0A9X2ZTD7</accession>
<protein>
    <submittedName>
        <fullName evidence="2">Uncharacterized protein</fullName>
    </submittedName>
</protein>
<reference evidence="2" key="1">
    <citation type="submission" date="2022-08" db="EMBL/GenBank/DDBJ databases">
        <title>Genomic Encyclopedia of Type Strains, Phase V (KMG-V): Genome sequencing to study the core and pangenomes of soil and plant-associated prokaryotes.</title>
        <authorList>
            <person name="Whitman W."/>
        </authorList>
    </citation>
    <scope>NUCLEOTIDE SEQUENCE</scope>
    <source>
        <strain evidence="2">SP2017</strain>
    </source>
</reference>
<dbReference type="AlphaFoldDB" id="A0A9X2ZTD7"/>
<organism evidence="2 3">
    <name type="scientific">Salinibacter ruber</name>
    <dbReference type="NCBI Taxonomy" id="146919"/>
    <lineage>
        <taxon>Bacteria</taxon>
        <taxon>Pseudomonadati</taxon>
        <taxon>Rhodothermota</taxon>
        <taxon>Rhodothermia</taxon>
        <taxon>Rhodothermales</taxon>
        <taxon>Salinibacteraceae</taxon>
        <taxon>Salinibacter</taxon>
    </lineage>
</organism>